<dbReference type="RefSeq" id="WP_092647253.1">
    <property type="nucleotide sequence ID" value="NZ_FNPX01000015.1"/>
</dbReference>
<dbReference type="Proteomes" id="UP000198914">
    <property type="component" value="Unassembled WGS sequence"/>
</dbReference>
<name>A0A1H3TAD1_9RHOB</name>
<keyword evidence="2" id="KW-1185">Reference proteome</keyword>
<evidence type="ECO:0000313" key="1">
    <source>
        <dbReference type="EMBL" id="SDZ46685.1"/>
    </source>
</evidence>
<organism evidence="1 2">
    <name type="scientific">Jannaschia faecimaris</name>
    <dbReference type="NCBI Taxonomy" id="1244108"/>
    <lineage>
        <taxon>Bacteria</taxon>
        <taxon>Pseudomonadati</taxon>
        <taxon>Pseudomonadota</taxon>
        <taxon>Alphaproteobacteria</taxon>
        <taxon>Rhodobacterales</taxon>
        <taxon>Roseobacteraceae</taxon>
        <taxon>Jannaschia</taxon>
    </lineage>
</organism>
<reference evidence="2" key="1">
    <citation type="submission" date="2016-10" db="EMBL/GenBank/DDBJ databases">
        <authorList>
            <person name="Varghese N."/>
            <person name="Submissions S."/>
        </authorList>
    </citation>
    <scope>NUCLEOTIDE SEQUENCE [LARGE SCALE GENOMIC DNA]</scope>
    <source>
        <strain evidence="2">DSM 100420</strain>
    </source>
</reference>
<gene>
    <name evidence="1" type="ORF">SAMN05444004_11592</name>
</gene>
<dbReference type="AlphaFoldDB" id="A0A1H3TAD1"/>
<dbReference type="STRING" id="1244108.SAMN05444004_11592"/>
<evidence type="ECO:0000313" key="2">
    <source>
        <dbReference type="Proteomes" id="UP000198914"/>
    </source>
</evidence>
<protein>
    <submittedName>
        <fullName evidence="1">Uncharacterized protein</fullName>
    </submittedName>
</protein>
<sequence>MGITGDEFAARVAMECETAAATLSTLQDHFSKQVVVSNEDALFRDVQSLDTVQQTLADLADIFTELSVFAAANPSVIPESIFERAQQVTLRARLSGHKVQLTKETIELF</sequence>
<accession>A0A1H3TAD1</accession>
<dbReference type="EMBL" id="FNPX01000015">
    <property type="protein sequence ID" value="SDZ46685.1"/>
    <property type="molecule type" value="Genomic_DNA"/>
</dbReference>
<proteinExistence type="predicted"/>
<dbReference type="OrthoDB" id="7688259at2"/>